<evidence type="ECO:0008006" key="2">
    <source>
        <dbReference type="Google" id="ProtNLM"/>
    </source>
</evidence>
<evidence type="ECO:0000313" key="1">
    <source>
        <dbReference type="EMBL" id="HHM02740.1"/>
    </source>
</evidence>
<name>A0A7V5VFF1_CALAY</name>
<accession>A0A7V5VFF1</accession>
<organism evidence="1">
    <name type="scientific">Caldithrix abyssi</name>
    <dbReference type="NCBI Taxonomy" id="187145"/>
    <lineage>
        <taxon>Bacteria</taxon>
        <taxon>Pseudomonadati</taxon>
        <taxon>Calditrichota</taxon>
        <taxon>Calditrichia</taxon>
        <taxon>Calditrichales</taxon>
        <taxon>Calditrichaceae</taxon>
        <taxon>Caldithrix</taxon>
    </lineage>
</organism>
<dbReference type="Pfam" id="PF09670">
    <property type="entry name" value="Cas_Cas02710"/>
    <property type="match status" value="1"/>
</dbReference>
<dbReference type="Proteomes" id="UP000885771">
    <property type="component" value="Unassembled WGS sequence"/>
</dbReference>
<reference evidence="1" key="1">
    <citation type="journal article" date="2020" name="mSystems">
        <title>Genome- and Community-Level Interaction Insights into Carbon Utilization and Element Cycling Functions of Hydrothermarchaeota in Hydrothermal Sediment.</title>
        <authorList>
            <person name="Zhou Z."/>
            <person name="Liu Y."/>
            <person name="Xu W."/>
            <person name="Pan J."/>
            <person name="Luo Z.H."/>
            <person name="Li M."/>
        </authorList>
    </citation>
    <scope>NUCLEOTIDE SEQUENCE [LARGE SCALE GENOMIC DNA]</scope>
    <source>
        <strain evidence="1">HyVt-460</strain>
    </source>
</reference>
<dbReference type="EMBL" id="DRLI01000264">
    <property type="protein sequence ID" value="HHM02740.1"/>
    <property type="molecule type" value="Genomic_DNA"/>
</dbReference>
<protein>
    <recommendedName>
        <fullName evidence="2">TIGR02710 family CRISPR-associated protein</fullName>
    </recommendedName>
</protein>
<proteinExistence type="predicted"/>
<feature type="non-terminal residue" evidence="1">
    <location>
        <position position="1"/>
    </location>
</feature>
<dbReference type="AlphaFoldDB" id="A0A7V5VFF1"/>
<gene>
    <name evidence="1" type="ORF">ENJ15_06965</name>
</gene>
<comment type="caution">
    <text evidence="1">The sequence shown here is derived from an EMBL/GenBank/DDBJ whole genome shotgun (WGS) entry which is preliminary data.</text>
</comment>
<sequence>LREMDGGSSALIALNHFEMSRRYCDRQRFNFAVMMLYRTMEKVLSHRLAAAWGIEAASPEYAPYPDLKERYAARARELYGPQAREELPGKIALMDAFLILRALGDEMTAEVSLKEALAQTNHRNQGILAHGDRPNTYKQYTAMKKIFRPVIEGYCQIYFNRPLAETLGRFRPLALPEG</sequence>